<dbReference type="AlphaFoldDB" id="A0A1D1VNS7"/>
<keyword evidence="10" id="KW-1185">Reference proteome</keyword>
<dbReference type="STRING" id="947166.A0A1D1VNS7"/>
<feature type="region of interest" description="Disordered" evidence="7">
    <location>
        <begin position="442"/>
        <end position="471"/>
    </location>
</feature>
<feature type="region of interest" description="Disordered" evidence="7">
    <location>
        <begin position="343"/>
        <end position="369"/>
    </location>
</feature>
<feature type="transmembrane region" description="Helical" evidence="8">
    <location>
        <begin position="59"/>
        <end position="78"/>
    </location>
</feature>
<dbReference type="OrthoDB" id="10042652at2759"/>
<keyword evidence="5 8" id="KW-0472">Membrane</keyword>
<evidence type="ECO:0000256" key="2">
    <source>
        <dbReference type="ARBA" id="ARBA00009816"/>
    </source>
</evidence>
<comment type="subcellular location">
    <subcellularLocation>
        <location evidence="1">Membrane</location>
        <topology evidence="1">Multi-pass membrane protein</topology>
    </subcellularLocation>
</comment>
<comment type="caution">
    <text evidence="9">The sequence shown here is derived from an EMBL/GenBank/DDBJ whole genome shotgun (WGS) entry which is preliminary data.</text>
</comment>
<evidence type="ECO:0000256" key="7">
    <source>
        <dbReference type="SAM" id="MobiDB-lite"/>
    </source>
</evidence>
<evidence type="ECO:0008006" key="11">
    <source>
        <dbReference type="Google" id="ProtNLM"/>
    </source>
</evidence>
<feature type="transmembrane region" description="Helical" evidence="8">
    <location>
        <begin position="222"/>
        <end position="241"/>
    </location>
</feature>
<reference evidence="9 10" key="1">
    <citation type="journal article" date="2016" name="Nat. Commun.">
        <title>Extremotolerant tardigrade genome and improved radiotolerance of human cultured cells by tardigrade-unique protein.</title>
        <authorList>
            <person name="Hashimoto T."/>
            <person name="Horikawa D.D."/>
            <person name="Saito Y."/>
            <person name="Kuwahara H."/>
            <person name="Kozuka-Hata H."/>
            <person name="Shin-I T."/>
            <person name="Minakuchi Y."/>
            <person name="Ohishi K."/>
            <person name="Motoyama A."/>
            <person name="Aizu T."/>
            <person name="Enomoto A."/>
            <person name="Kondo K."/>
            <person name="Tanaka S."/>
            <person name="Hara Y."/>
            <person name="Koshikawa S."/>
            <person name="Sagara H."/>
            <person name="Miura T."/>
            <person name="Yokobori S."/>
            <person name="Miyagawa K."/>
            <person name="Suzuki Y."/>
            <person name="Kubo T."/>
            <person name="Oyama M."/>
            <person name="Kohara Y."/>
            <person name="Fujiyama A."/>
            <person name="Arakawa K."/>
            <person name="Katayama T."/>
            <person name="Toyoda A."/>
            <person name="Kunieda T."/>
        </authorList>
    </citation>
    <scope>NUCLEOTIDE SEQUENCE [LARGE SCALE GENOMIC DNA]</scope>
    <source>
        <strain evidence="9 10">YOKOZUNA-1</strain>
    </source>
</reference>
<evidence type="ECO:0000256" key="5">
    <source>
        <dbReference type="ARBA" id="ARBA00023136"/>
    </source>
</evidence>
<dbReference type="Pfam" id="PF10204">
    <property type="entry name" value="DuoxA"/>
    <property type="match status" value="1"/>
</dbReference>
<keyword evidence="6" id="KW-0325">Glycoprotein</keyword>
<dbReference type="PANTHER" id="PTHR31158:SF1">
    <property type="entry name" value="DOXA1 FACTOR-RELATED"/>
    <property type="match status" value="1"/>
</dbReference>
<gene>
    <name evidence="9" type="primary">RvY_11066</name>
    <name evidence="9" type="synonym">RvY_11066.1</name>
    <name evidence="9" type="ORF">RvY_11066-1</name>
</gene>
<feature type="compositionally biased region" description="Polar residues" evidence="7">
    <location>
        <begin position="459"/>
        <end position="471"/>
    </location>
</feature>
<keyword evidence="3 8" id="KW-0812">Transmembrane</keyword>
<proteinExistence type="inferred from homology"/>
<evidence type="ECO:0000256" key="1">
    <source>
        <dbReference type="ARBA" id="ARBA00004141"/>
    </source>
</evidence>
<evidence type="ECO:0000256" key="3">
    <source>
        <dbReference type="ARBA" id="ARBA00022692"/>
    </source>
</evidence>
<organism evidence="9 10">
    <name type="scientific">Ramazzottius varieornatus</name>
    <name type="common">Water bear</name>
    <name type="synonym">Tardigrade</name>
    <dbReference type="NCBI Taxonomy" id="947166"/>
    <lineage>
        <taxon>Eukaryota</taxon>
        <taxon>Metazoa</taxon>
        <taxon>Ecdysozoa</taxon>
        <taxon>Tardigrada</taxon>
        <taxon>Eutardigrada</taxon>
        <taxon>Parachela</taxon>
        <taxon>Hypsibioidea</taxon>
        <taxon>Ramazzottiidae</taxon>
        <taxon>Ramazzottius</taxon>
    </lineage>
</organism>
<evidence type="ECO:0000256" key="8">
    <source>
        <dbReference type="SAM" id="Phobius"/>
    </source>
</evidence>
<dbReference type="Proteomes" id="UP000186922">
    <property type="component" value="Unassembled WGS sequence"/>
</dbReference>
<dbReference type="GO" id="GO:0015031">
    <property type="term" value="P:protein transport"/>
    <property type="evidence" value="ECO:0007669"/>
    <property type="project" value="InterPro"/>
</dbReference>
<dbReference type="EMBL" id="BDGG01000006">
    <property type="protein sequence ID" value="GAV00179.1"/>
    <property type="molecule type" value="Genomic_DNA"/>
</dbReference>
<comment type="similarity">
    <text evidence="2">Belongs to the DUOXA family.</text>
</comment>
<accession>A0A1D1VNS7</accession>
<keyword evidence="4 8" id="KW-1133">Transmembrane helix</keyword>
<feature type="compositionally biased region" description="Polar residues" evidence="7">
    <location>
        <begin position="351"/>
        <end position="360"/>
    </location>
</feature>
<evidence type="ECO:0000313" key="9">
    <source>
        <dbReference type="EMBL" id="GAV00179.1"/>
    </source>
</evidence>
<dbReference type="PANTHER" id="PTHR31158">
    <property type="entry name" value="DUAL OXIDASE 2"/>
    <property type="match status" value="1"/>
</dbReference>
<dbReference type="GO" id="GO:0005789">
    <property type="term" value="C:endoplasmic reticulum membrane"/>
    <property type="evidence" value="ECO:0007669"/>
    <property type="project" value="InterPro"/>
</dbReference>
<feature type="transmembrane region" description="Helical" evidence="8">
    <location>
        <begin position="29"/>
        <end position="52"/>
    </location>
</feature>
<name>A0A1D1VNS7_RAMVA</name>
<feature type="transmembrane region" description="Helical" evidence="8">
    <location>
        <begin position="196"/>
        <end position="215"/>
    </location>
</feature>
<feature type="region of interest" description="Disordered" evidence="7">
    <location>
        <begin position="381"/>
        <end position="415"/>
    </location>
</feature>
<evidence type="ECO:0000256" key="6">
    <source>
        <dbReference type="ARBA" id="ARBA00023180"/>
    </source>
</evidence>
<feature type="transmembrane region" description="Helical" evidence="8">
    <location>
        <begin position="261"/>
        <end position="287"/>
    </location>
</feature>
<dbReference type="InterPro" id="IPR018469">
    <property type="entry name" value="Dual_oxidase_maturation_fac"/>
</dbReference>
<sequence length="471" mass="52432">MRGWFDAFREGGGPTLYESERTAASHDNILIAIYTSIGALFLVFLLVIVPAIRRNKIPTAVLMGASLYVLASILLGHFSTSWHVSSSDILTTYKHSAGLRLPGKIGVNIGLMYFNVTLQMSESNGTDNSNSHGRNRLFFNERFTWSEVDEVERQLQASLQRGYPSPIVSVAETLALDDGTFAWGRSYRIAGYYSDVILWTALALWMISNILFSLVPRFSGYFMLLTGAFLFLCDAIYAQLLPTPALTIRFEDTLLFFRYGWCFWMILTAGFICVFFGILTIIADIFWPQLISEIPASWRHEYSSSPAVYNPLLYSSPTSPGKMAISSSTCQITVDSTADLHHSLRRPLPPSSTQWTSEPTSKAKFPLTPSEAQLEEIDRVSNLPRHGFTIAPSTDSLLSSGYPPPSPTTEEPSTTVVREGGAYVNPLLWDINVQERHEDAQIAGHSRQNSGLQMAALDQRSQQPSLEVTRL</sequence>
<protein>
    <recommendedName>
        <fullName evidence="11">Dual oxidase maturation factor 1</fullName>
    </recommendedName>
</protein>
<evidence type="ECO:0000313" key="10">
    <source>
        <dbReference type="Proteomes" id="UP000186922"/>
    </source>
</evidence>
<evidence type="ECO:0000256" key="4">
    <source>
        <dbReference type="ARBA" id="ARBA00022989"/>
    </source>
</evidence>